<dbReference type="FunFam" id="3.40.50.720:FF:000084">
    <property type="entry name" value="Short-chain dehydrogenase reductase"/>
    <property type="match status" value="1"/>
</dbReference>
<dbReference type="CDD" id="cd05233">
    <property type="entry name" value="SDR_c"/>
    <property type="match status" value="1"/>
</dbReference>
<evidence type="ECO:0000256" key="1">
    <source>
        <dbReference type="ARBA" id="ARBA00006484"/>
    </source>
</evidence>
<dbReference type="SUPFAM" id="SSF51735">
    <property type="entry name" value="NAD(P)-binding Rossmann-fold domains"/>
    <property type="match status" value="1"/>
</dbReference>
<keyword evidence="3" id="KW-1185">Reference proteome</keyword>
<protein>
    <submittedName>
        <fullName evidence="4">Uncharacterized protein LOC106152046</fullName>
    </submittedName>
</protein>
<reference evidence="4" key="1">
    <citation type="submission" date="2025-08" db="UniProtKB">
        <authorList>
            <consortium name="RefSeq"/>
        </authorList>
    </citation>
    <scope>IDENTIFICATION</scope>
    <source>
        <tissue evidence="4">Gonads</tissue>
    </source>
</reference>
<dbReference type="KEGG" id="lak:106152046"/>
<keyword evidence="2" id="KW-0560">Oxidoreductase</keyword>
<sequence length="284" mass="30060">MAALQPSLDAASTKDRLKGRVAIVTGGASGIGSACVRRFLNDGALVAFFDIDQAAGKQLEAELQAAGFETKFYQVDVSDREACFKAVSHVASQYGGCINFLVNCAAVFMYKALDADTSDWAQVMSVNVAGYSNMVQACFPHMKTAEPDARSVVNIASIFAHVSSASKWTYCTSKGAVLELTRCMALDLAKDDIRVNSVSPGSINTAAVAKFFAGDEDQKKWFEGCHMMNRLGESAEVAAAIVFLCSKDASFITGADLSVDGGYAAVGPERHGKDGAKFTGTIPK</sequence>
<dbReference type="InParanoid" id="A0A1S3H4A7"/>
<dbReference type="OrthoDB" id="47007at2759"/>
<proteinExistence type="inferred from homology"/>
<evidence type="ECO:0000256" key="2">
    <source>
        <dbReference type="ARBA" id="ARBA00023002"/>
    </source>
</evidence>
<dbReference type="InterPro" id="IPR020904">
    <property type="entry name" value="Sc_DH/Rdtase_CS"/>
</dbReference>
<evidence type="ECO:0000313" key="4">
    <source>
        <dbReference type="RefSeq" id="XP_013380970.1"/>
    </source>
</evidence>
<dbReference type="Gene3D" id="3.40.50.720">
    <property type="entry name" value="NAD(P)-binding Rossmann-like Domain"/>
    <property type="match status" value="1"/>
</dbReference>
<accession>A0A1S3H4A7</accession>
<dbReference type="STRING" id="7574.A0A1S3H4A7"/>
<dbReference type="AlphaFoldDB" id="A0A1S3H4A7"/>
<dbReference type="PRINTS" id="PR00081">
    <property type="entry name" value="GDHRDH"/>
</dbReference>
<gene>
    <name evidence="4" type="primary">LOC106152046</name>
</gene>
<dbReference type="InterPro" id="IPR036291">
    <property type="entry name" value="NAD(P)-bd_dom_sf"/>
</dbReference>
<evidence type="ECO:0000313" key="3">
    <source>
        <dbReference type="Proteomes" id="UP000085678"/>
    </source>
</evidence>
<dbReference type="GO" id="GO:0016491">
    <property type="term" value="F:oxidoreductase activity"/>
    <property type="evidence" value="ECO:0007669"/>
    <property type="project" value="UniProtKB-KW"/>
</dbReference>
<dbReference type="PROSITE" id="PS00061">
    <property type="entry name" value="ADH_SHORT"/>
    <property type="match status" value="1"/>
</dbReference>
<comment type="similarity">
    <text evidence="1">Belongs to the short-chain dehydrogenases/reductases (SDR) family.</text>
</comment>
<dbReference type="PANTHER" id="PTHR24321">
    <property type="entry name" value="DEHYDROGENASES, SHORT CHAIN"/>
    <property type="match status" value="1"/>
</dbReference>
<dbReference type="PRINTS" id="PR00080">
    <property type="entry name" value="SDRFAMILY"/>
</dbReference>
<dbReference type="RefSeq" id="XP_013380970.1">
    <property type="nucleotide sequence ID" value="XM_013525516.1"/>
</dbReference>
<dbReference type="Proteomes" id="UP000085678">
    <property type="component" value="Unplaced"/>
</dbReference>
<dbReference type="Pfam" id="PF13561">
    <property type="entry name" value="adh_short_C2"/>
    <property type="match status" value="1"/>
</dbReference>
<organism evidence="3 4">
    <name type="scientific">Lingula anatina</name>
    <name type="common">Brachiopod</name>
    <name type="synonym">Lingula unguis</name>
    <dbReference type="NCBI Taxonomy" id="7574"/>
    <lineage>
        <taxon>Eukaryota</taxon>
        <taxon>Metazoa</taxon>
        <taxon>Spiralia</taxon>
        <taxon>Lophotrochozoa</taxon>
        <taxon>Brachiopoda</taxon>
        <taxon>Linguliformea</taxon>
        <taxon>Lingulata</taxon>
        <taxon>Lingulida</taxon>
        <taxon>Linguloidea</taxon>
        <taxon>Lingulidae</taxon>
        <taxon>Lingula</taxon>
    </lineage>
</organism>
<dbReference type="InterPro" id="IPR002347">
    <property type="entry name" value="SDR_fam"/>
</dbReference>
<name>A0A1S3H4A7_LINAN</name>
<dbReference type="GeneID" id="106152046"/>
<dbReference type="PANTHER" id="PTHR24321:SF8">
    <property type="entry name" value="ESTRADIOL 17-BETA-DEHYDROGENASE 8-RELATED"/>
    <property type="match status" value="1"/>
</dbReference>